<accession>A0ABR1ALW7</accession>
<dbReference type="Proteomes" id="UP001359485">
    <property type="component" value="Unassembled WGS sequence"/>
</dbReference>
<protein>
    <submittedName>
        <fullName evidence="2">Uncharacterized protein</fullName>
    </submittedName>
</protein>
<reference evidence="2 3" key="1">
    <citation type="submission" date="2023-09" db="EMBL/GenBank/DDBJ databases">
        <title>Genomes of two closely related lineages of the louse Polyplax serrata with different host specificities.</title>
        <authorList>
            <person name="Martinu J."/>
            <person name="Tarabai H."/>
            <person name="Stefka J."/>
            <person name="Hypsa V."/>
        </authorList>
    </citation>
    <scope>NUCLEOTIDE SEQUENCE [LARGE SCALE GENOMIC DNA]</scope>
    <source>
        <strain evidence="2">98ZLc_SE</strain>
    </source>
</reference>
<comment type="caution">
    <text evidence="2">The sequence shown here is derived from an EMBL/GenBank/DDBJ whole genome shotgun (WGS) entry which is preliminary data.</text>
</comment>
<dbReference type="EMBL" id="JAWJWF010000047">
    <property type="protein sequence ID" value="KAK6622288.1"/>
    <property type="molecule type" value="Genomic_DNA"/>
</dbReference>
<evidence type="ECO:0000256" key="1">
    <source>
        <dbReference type="SAM" id="MobiDB-lite"/>
    </source>
</evidence>
<evidence type="ECO:0000313" key="2">
    <source>
        <dbReference type="EMBL" id="KAK6622288.1"/>
    </source>
</evidence>
<organism evidence="2 3">
    <name type="scientific">Polyplax serrata</name>
    <name type="common">Common mouse louse</name>
    <dbReference type="NCBI Taxonomy" id="468196"/>
    <lineage>
        <taxon>Eukaryota</taxon>
        <taxon>Metazoa</taxon>
        <taxon>Ecdysozoa</taxon>
        <taxon>Arthropoda</taxon>
        <taxon>Hexapoda</taxon>
        <taxon>Insecta</taxon>
        <taxon>Pterygota</taxon>
        <taxon>Neoptera</taxon>
        <taxon>Paraneoptera</taxon>
        <taxon>Psocodea</taxon>
        <taxon>Troctomorpha</taxon>
        <taxon>Phthiraptera</taxon>
        <taxon>Anoplura</taxon>
        <taxon>Polyplacidae</taxon>
        <taxon>Polyplax</taxon>
    </lineage>
</organism>
<proteinExistence type="predicted"/>
<sequence>MTDKKKWSTPEGKKKPWEEKKNLAVSDVWEMSHCARDDGGDEGSANCSAQSDYTYRIHRADMTGTLVRESTGRPSEVGETEEDPSQPVQFGRREKKR</sequence>
<evidence type="ECO:0000313" key="3">
    <source>
        <dbReference type="Proteomes" id="UP001359485"/>
    </source>
</evidence>
<feature type="region of interest" description="Disordered" evidence="1">
    <location>
        <begin position="1"/>
        <end position="20"/>
    </location>
</feature>
<gene>
    <name evidence="2" type="ORF">RUM44_002095</name>
</gene>
<name>A0ABR1ALW7_POLSC</name>
<keyword evidence="3" id="KW-1185">Reference proteome</keyword>
<feature type="region of interest" description="Disordered" evidence="1">
    <location>
        <begin position="61"/>
        <end position="97"/>
    </location>
</feature>